<organism evidence="1 2">
    <name type="scientific">Pseudooceanicola algae</name>
    <dbReference type="NCBI Taxonomy" id="1537215"/>
    <lineage>
        <taxon>Bacteria</taxon>
        <taxon>Pseudomonadati</taxon>
        <taxon>Pseudomonadota</taxon>
        <taxon>Alphaproteobacteria</taxon>
        <taxon>Rhodobacterales</taxon>
        <taxon>Paracoccaceae</taxon>
        <taxon>Pseudooceanicola</taxon>
    </lineage>
</organism>
<evidence type="ECO:0008006" key="3">
    <source>
        <dbReference type="Google" id="ProtNLM"/>
    </source>
</evidence>
<dbReference type="Gene3D" id="2.40.160.90">
    <property type="match status" value="1"/>
</dbReference>
<name>A0A418SCC7_9RHOB</name>
<reference evidence="1 2" key="1">
    <citation type="submission" date="2020-08" db="EMBL/GenBank/DDBJ databases">
        <title>Genome sequence of Rhodobacteraceae bacterium Lw-13e.</title>
        <authorList>
            <person name="Poehlein A."/>
            <person name="Wolter L."/>
            <person name="Daniel R."/>
            <person name="Brinkhoff T."/>
        </authorList>
    </citation>
    <scope>NUCLEOTIDE SEQUENCE [LARGE SCALE GENOMIC DNA]</scope>
    <source>
        <strain evidence="1 2">Lw-13e</strain>
    </source>
</reference>
<accession>A0A418SCC7</accession>
<dbReference type="Proteomes" id="UP000283786">
    <property type="component" value="Chromosome"/>
</dbReference>
<dbReference type="OrthoDB" id="7868328at2"/>
<proteinExistence type="predicted"/>
<dbReference type="AlphaFoldDB" id="A0A418SCC7"/>
<dbReference type="RefSeq" id="WP_119840694.1">
    <property type="nucleotide sequence ID" value="NZ_CP060436.1"/>
</dbReference>
<keyword evidence="2" id="KW-1185">Reference proteome</keyword>
<sequence>MRNFSIAALSVVTLGLAACSSSDDDMSEVDLPAKYDYLEGFVAAVEDDSLAHADAGMMTGTATLSGALEVSDVGEGLAALGDLDLSADFTSGTLTGSVTDVGLYDEDTQELDTSLAGALNVAGTISGSGLAATAIGTLSDDEDHALDLHLDGSFYDYEGDLATYGDVTGTIDGEDVEGGFAAIED</sequence>
<protein>
    <recommendedName>
        <fullName evidence="3">Transferrin-binding protein B C-lobe/N-lobe beta barrel domain-containing protein</fullName>
    </recommendedName>
</protein>
<evidence type="ECO:0000313" key="1">
    <source>
        <dbReference type="EMBL" id="QPM90065.1"/>
    </source>
</evidence>
<gene>
    <name evidence="1" type="ORF">PSAL_012980</name>
</gene>
<dbReference type="EMBL" id="CP060436">
    <property type="protein sequence ID" value="QPM90065.1"/>
    <property type="molecule type" value="Genomic_DNA"/>
</dbReference>
<evidence type="ECO:0000313" key="2">
    <source>
        <dbReference type="Proteomes" id="UP000283786"/>
    </source>
</evidence>
<dbReference type="PROSITE" id="PS51257">
    <property type="entry name" value="PROKAR_LIPOPROTEIN"/>
    <property type="match status" value="1"/>
</dbReference>
<dbReference type="KEGG" id="palw:PSAL_012980"/>